<dbReference type="KEGG" id="this:HZT40_22575"/>
<accession>A0A7L6AYT3</accession>
<evidence type="ECO:0000313" key="2">
    <source>
        <dbReference type="EMBL" id="QLQ34341.1"/>
    </source>
</evidence>
<gene>
    <name evidence="2" type="ORF">HZT40_22575</name>
</gene>
<dbReference type="Proteomes" id="UP000510621">
    <property type="component" value="Chromosome"/>
</dbReference>
<keyword evidence="3" id="KW-1185">Reference proteome</keyword>
<dbReference type="AlphaFoldDB" id="A0A7L6AYT3"/>
<proteinExistence type="predicted"/>
<reference evidence="2" key="1">
    <citation type="submission" date="2020-06" db="EMBL/GenBank/DDBJ databases">
        <title>Analysis procedures for assessing recovery of high quality, complete, closed genomes from Nanopore long read metagenome sequencing.</title>
        <authorList>
            <person name="Bessarab I."/>
            <person name="Arumugam K."/>
            <person name="Haryono M."/>
            <person name="Liu X."/>
            <person name="Roy S."/>
            <person name="Zuniga-Montanez R.E."/>
            <person name="Qiu G."/>
            <person name="Drautz-Moses D.I."/>
            <person name="Law Y.Y."/>
            <person name="Wuertz S."/>
            <person name="Lauro F.M."/>
            <person name="Huson D.H."/>
            <person name="Williams R.B."/>
        </authorList>
    </citation>
    <scope>NUCLEOTIDE SEQUENCE [LARGE SCALE GENOMIC DNA]</scope>
    <source>
        <strain evidence="2">SSD2</strain>
    </source>
</reference>
<feature type="region of interest" description="Disordered" evidence="1">
    <location>
        <begin position="1"/>
        <end position="26"/>
    </location>
</feature>
<evidence type="ECO:0000313" key="3">
    <source>
        <dbReference type="Proteomes" id="UP000510621"/>
    </source>
</evidence>
<name>A0A7L6AYT3_9GAMM</name>
<organism evidence="2 3">
    <name type="scientific">Candidatus Thiothrix singaporensis</name>
    <dbReference type="NCBI Taxonomy" id="2799669"/>
    <lineage>
        <taxon>Bacteria</taxon>
        <taxon>Pseudomonadati</taxon>
        <taxon>Pseudomonadota</taxon>
        <taxon>Gammaproteobacteria</taxon>
        <taxon>Thiotrichales</taxon>
        <taxon>Thiotrichaceae</taxon>
        <taxon>Thiothrix</taxon>
    </lineage>
</organism>
<dbReference type="EMBL" id="CP059265">
    <property type="protein sequence ID" value="QLQ34341.1"/>
    <property type="molecule type" value="Genomic_DNA"/>
</dbReference>
<dbReference type="Gene3D" id="3.30.1150.10">
    <property type="match status" value="1"/>
</dbReference>
<feature type="compositionally biased region" description="Basic residues" evidence="1">
    <location>
        <begin position="1"/>
        <end position="10"/>
    </location>
</feature>
<protein>
    <submittedName>
        <fullName evidence="2">Cell envelope integrity protein TolA</fullName>
    </submittedName>
</protein>
<dbReference type="Pfam" id="PF13103">
    <property type="entry name" value="TonB_2"/>
    <property type="match status" value="1"/>
</dbReference>
<dbReference type="SUPFAM" id="SSF74653">
    <property type="entry name" value="TolA/TonB C-terminal domain"/>
    <property type="match status" value="1"/>
</dbReference>
<sequence>MASAIRRKVKGNWNQPSEHFGMSGTARISVRSPGTINRFSLSCKGSPAFCESLKAAVHSSDPLPKPEYSELYGDTLVITFE</sequence>
<evidence type="ECO:0000256" key="1">
    <source>
        <dbReference type="SAM" id="MobiDB-lite"/>
    </source>
</evidence>